<dbReference type="PANTHER" id="PTHR34406">
    <property type="entry name" value="PROTEIN YCEI"/>
    <property type="match status" value="1"/>
</dbReference>
<organism evidence="3 4">
    <name type="scientific">Tenggerimyces flavus</name>
    <dbReference type="NCBI Taxonomy" id="1708749"/>
    <lineage>
        <taxon>Bacteria</taxon>
        <taxon>Bacillati</taxon>
        <taxon>Actinomycetota</taxon>
        <taxon>Actinomycetes</taxon>
        <taxon>Propionibacteriales</taxon>
        <taxon>Nocardioidaceae</taxon>
        <taxon>Tenggerimyces</taxon>
    </lineage>
</organism>
<protein>
    <submittedName>
        <fullName evidence="3">YceI family protein</fullName>
    </submittedName>
</protein>
<sequence length="184" mass="20024">MTSTIIAPPELATGTWVIDPVHSEVAFSVRHLMSKVRGKFTEFEGTIEVADNPLDSKTEVTVQIGSVTTGNPQRDADLGTSQYFEVDKYPTMKFVSGGFRQTGESAFALVGNLTVKDVTKQVELEVDYLGVDQDPWGNTRVGFEASTAINRKDFNVTGNVPLNGEKVLIGDQITVTLLVQAVKQ</sequence>
<evidence type="ECO:0000313" key="3">
    <source>
        <dbReference type="EMBL" id="MFC3765439.1"/>
    </source>
</evidence>
<feature type="domain" description="Lipid/polyisoprenoid-binding YceI-like" evidence="2">
    <location>
        <begin position="15"/>
        <end position="182"/>
    </location>
</feature>
<evidence type="ECO:0000256" key="1">
    <source>
        <dbReference type="ARBA" id="ARBA00008812"/>
    </source>
</evidence>
<comment type="caution">
    <text evidence="3">The sequence shown here is derived from an EMBL/GenBank/DDBJ whole genome shotgun (WGS) entry which is preliminary data.</text>
</comment>
<name>A0ABV7YKV6_9ACTN</name>
<dbReference type="InterPro" id="IPR036761">
    <property type="entry name" value="TTHA0802/YceI-like_sf"/>
</dbReference>
<dbReference type="PANTHER" id="PTHR34406:SF1">
    <property type="entry name" value="PROTEIN YCEI"/>
    <property type="match status" value="1"/>
</dbReference>
<reference evidence="4" key="1">
    <citation type="journal article" date="2019" name="Int. J. Syst. Evol. Microbiol.">
        <title>The Global Catalogue of Microorganisms (GCM) 10K type strain sequencing project: providing services to taxonomists for standard genome sequencing and annotation.</title>
        <authorList>
            <consortium name="The Broad Institute Genomics Platform"/>
            <consortium name="The Broad Institute Genome Sequencing Center for Infectious Disease"/>
            <person name="Wu L."/>
            <person name="Ma J."/>
        </authorList>
    </citation>
    <scope>NUCLEOTIDE SEQUENCE [LARGE SCALE GENOMIC DNA]</scope>
    <source>
        <strain evidence="4">CGMCC 4.7241</strain>
    </source>
</reference>
<dbReference type="SUPFAM" id="SSF101874">
    <property type="entry name" value="YceI-like"/>
    <property type="match status" value="1"/>
</dbReference>
<evidence type="ECO:0000259" key="2">
    <source>
        <dbReference type="SMART" id="SM00867"/>
    </source>
</evidence>
<dbReference type="EMBL" id="JBHRZH010000037">
    <property type="protein sequence ID" value="MFC3765439.1"/>
    <property type="molecule type" value="Genomic_DNA"/>
</dbReference>
<accession>A0ABV7YKV6</accession>
<dbReference type="SMART" id="SM00867">
    <property type="entry name" value="YceI"/>
    <property type="match status" value="1"/>
</dbReference>
<comment type="similarity">
    <text evidence="1">Belongs to the UPF0312 family.</text>
</comment>
<dbReference type="InterPro" id="IPR007372">
    <property type="entry name" value="Lipid/polyisoprenoid-bd_YceI"/>
</dbReference>
<evidence type="ECO:0000313" key="4">
    <source>
        <dbReference type="Proteomes" id="UP001595699"/>
    </source>
</evidence>
<dbReference type="Pfam" id="PF04264">
    <property type="entry name" value="YceI"/>
    <property type="match status" value="1"/>
</dbReference>
<dbReference type="Gene3D" id="2.40.128.110">
    <property type="entry name" value="Lipid/polyisoprenoid-binding, YceI-like"/>
    <property type="match status" value="1"/>
</dbReference>
<keyword evidence="4" id="KW-1185">Reference proteome</keyword>
<dbReference type="Proteomes" id="UP001595699">
    <property type="component" value="Unassembled WGS sequence"/>
</dbReference>
<dbReference type="RefSeq" id="WP_205121181.1">
    <property type="nucleotide sequence ID" value="NZ_JAFBCM010000001.1"/>
</dbReference>
<proteinExistence type="inferred from homology"/>
<gene>
    <name evidence="3" type="ORF">ACFOUW_31725</name>
</gene>